<dbReference type="InterPro" id="IPR013783">
    <property type="entry name" value="Ig-like_fold"/>
</dbReference>
<feature type="domain" description="CBM20" evidence="4">
    <location>
        <begin position="132"/>
        <end position="212"/>
    </location>
</feature>
<dbReference type="Gene3D" id="2.60.40.1190">
    <property type="match status" value="1"/>
</dbReference>
<comment type="similarity">
    <text evidence="1 3">Belongs to the glycosyl hydrolase 57 family.</text>
</comment>
<dbReference type="InterPro" id="IPR052046">
    <property type="entry name" value="GH57_Enzymes"/>
</dbReference>
<evidence type="ECO:0000259" key="4">
    <source>
        <dbReference type="SMART" id="SM01065"/>
    </source>
</evidence>
<organism evidence="5">
    <name type="scientific">candidate division WOR-3 bacterium</name>
    <dbReference type="NCBI Taxonomy" id="2052148"/>
    <lineage>
        <taxon>Bacteria</taxon>
        <taxon>Bacteria division WOR-3</taxon>
    </lineage>
</organism>
<dbReference type="Gene3D" id="2.60.40.10">
    <property type="entry name" value="Immunoglobulins"/>
    <property type="match status" value="3"/>
</dbReference>
<dbReference type="InterPro" id="IPR002044">
    <property type="entry name" value="CBM20"/>
</dbReference>
<feature type="domain" description="CBM20" evidence="4">
    <location>
        <begin position="24"/>
        <end position="103"/>
    </location>
</feature>
<dbReference type="InterPro" id="IPR004193">
    <property type="entry name" value="Glyco_hydro_13_N"/>
</dbReference>
<dbReference type="InterPro" id="IPR004300">
    <property type="entry name" value="Glyco_hydro_57_N"/>
</dbReference>
<dbReference type="SUPFAM" id="SSF88713">
    <property type="entry name" value="Glycoside hydrolase/deacetylase"/>
    <property type="match status" value="1"/>
</dbReference>
<evidence type="ECO:0000313" key="5">
    <source>
        <dbReference type="EMBL" id="HGL17658.1"/>
    </source>
</evidence>
<dbReference type="CDD" id="cd02859">
    <property type="entry name" value="E_set_AMPKbeta_like_N"/>
    <property type="match status" value="3"/>
</dbReference>
<keyword evidence="2 3" id="KW-0119">Carbohydrate metabolism</keyword>
<dbReference type="Pfam" id="PF02922">
    <property type="entry name" value="CBM_48"/>
    <property type="match status" value="1"/>
</dbReference>
<dbReference type="AlphaFoldDB" id="A0A7V3ZXV1"/>
<protein>
    <recommendedName>
        <fullName evidence="4">CBM20 domain-containing protein</fullName>
    </recommendedName>
</protein>
<dbReference type="SUPFAM" id="SSF81296">
    <property type="entry name" value="E set domains"/>
    <property type="match status" value="3"/>
</dbReference>
<dbReference type="Gene3D" id="3.20.110.10">
    <property type="entry name" value="Glycoside hydrolase 38, N terminal domain"/>
    <property type="match status" value="2"/>
</dbReference>
<dbReference type="Pfam" id="PF16561">
    <property type="entry name" value="AMPK1_CBM"/>
    <property type="match status" value="2"/>
</dbReference>
<comment type="caution">
    <text evidence="5">The sequence shown here is derived from an EMBL/GenBank/DDBJ whole genome shotgun (WGS) entry which is preliminary data.</text>
</comment>
<dbReference type="PANTHER" id="PTHR36306:SF1">
    <property type="entry name" value="ALPHA-AMYLASE-RELATED"/>
    <property type="match status" value="1"/>
</dbReference>
<dbReference type="EMBL" id="DTDJ01000032">
    <property type="protein sequence ID" value="HGL17658.1"/>
    <property type="molecule type" value="Genomic_DNA"/>
</dbReference>
<feature type="domain" description="CBM20" evidence="4">
    <location>
        <begin position="246"/>
        <end position="327"/>
    </location>
</feature>
<accession>A0A7V3ZXV1</accession>
<sequence length="1152" mass="132331">MRFIKTLLLILSAGLVIAGVEFKDGKVVFYLTEPQAKDVVVTGTFSNWNPAGIKMAKRDNIWTAEVELKPGTYEYKFIIDGVWKEDPDNPWKVPDGFGGSNSKFTLTDKGELLFSEAPQTGVSALKSLEYLDGKVIFRFYDREAKEVYLSGTFNNWSPNALKMENKGTYFEASIELKPGVYEYKFVINGTTWKEDPFNARKVPDGFGGFNSQFELTSDGKLLYQPEIAKFSETKTQFDWNGPEYTPEGILFRFYAPDAQVVYLAGTFNNWAPTGLPMTKDESGVWSIKVKLIPGNYQYKFVINGVQWQEDPTNPAKVDDGFGGFNSAFKLTDDGKILLEAAGPSTLPQEPIIKTLKKQGTPIYLAIVWHQHQPRYYKDLKTGESFAPWVRLHGIKDYYDMAAILYQYPKIRFTINLTPVLLMQLEDIIKLYDEGKSPDVDFRMTLKNADSLTYEDKKYLLANFFSASWDNMIDIFPRYKELRTKRVWNPDGTINFDESIKRYTTQDFRDLQVYFNLCWFDPDFRNGEVTLPTGDKVSVKKFVEKGQNFSEQDKKEILDIQMKILKAIIPVHKDLLTKGQIEVITTPYYHPILPLIYDTESAREAMPNAKLPERFSWPEDALWHVKQAVKKYEEIFGNKPTGMWPAEGSVSHDIVPIVRQSGFTWMCSDGHVLARSLKKANFSDDDLYRPYAVVNGRDTIYMVFRDTDLSDRIGFRYKSYSGVQGANDFILRLYEIHNKFAKDPEPHLVTVILDGENAWEWYKNDAKEFFHSLYSQLSEADWIITTTPSDFIKQFPPKRVITHLHAGSWINADFSTWIGEDEENLAWNYLGYVRREFENFKKSGQYDEETLEKAFFELASAEGSDWFWFFGADQSAGDDRWTDIMFRRTLKNVYEILGKPYPDFLDKSILEEARRTSYSSSVMAKSDPRTSAKKIYELKDVEGDDYGPGYYLYPSNGVFKKGIFDIKGLDIFETEKSYIFSIKVGELDNPWNAPYGFSQQIFFLYIDNKDGGKTEPLKPSLNYQTENQWDVAIMVSGWDNACGVYNTSMELLEVPDIYVNYDNREVVFTVSKKFIGDLKGSKISLTAYSYDGYGNENLRALQLARGEWEFGGAKSTSAPKVIDLLHPESGIQEKALSNYERGETVRIPSLNVK</sequence>
<evidence type="ECO:0000256" key="2">
    <source>
        <dbReference type="ARBA" id="ARBA00023277"/>
    </source>
</evidence>
<proteinExistence type="inferred from homology"/>
<dbReference type="Pfam" id="PF09985">
    <property type="entry name" value="Glucodextran_C"/>
    <property type="match status" value="1"/>
</dbReference>
<dbReference type="CDD" id="cd10796">
    <property type="entry name" value="GH57N_APU"/>
    <property type="match status" value="1"/>
</dbReference>
<dbReference type="InterPro" id="IPR027291">
    <property type="entry name" value="Glyco_hydro_38_N_sf"/>
</dbReference>
<reference evidence="5" key="1">
    <citation type="journal article" date="2020" name="mSystems">
        <title>Genome- and Community-Level Interaction Insights into Carbon Utilization and Element Cycling Functions of Hydrothermarchaeota in Hydrothermal Sediment.</title>
        <authorList>
            <person name="Zhou Z."/>
            <person name="Liu Y."/>
            <person name="Xu W."/>
            <person name="Pan J."/>
            <person name="Luo Z.H."/>
            <person name="Li M."/>
        </authorList>
    </citation>
    <scope>NUCLEOTIDE SEQUENCE [LARGE SCALE GENOMIC DNA]</scope>
    <source>
        <strain evidence="5">SpSt-69</strain>
    </source>
</reference>
<dbReference type="GO" id="GO:2001070">
    <property type="term" value="F:starch binding"/>
    <property type="evidence" value="ECO:0007669"/>
    <property type="project" value="InterPro"/>
</dbReference>
<dbReference type="GO" id="GO:0004553">
    <property type="term" value="F:hydrolase activity, hydrolyzing O-glycosyl compounds"/>
    <property type="evidence" value="ECO:0007669"/>
    <property type="project" value="InterPro"/>
</dbReference>
<name>A0A7V3ZXV1_UNCW3</name>
<dbReference type="SMART" id="SM01065">
    <property type="entry name" value="CBM_2"/>
    <property type="match status" value="3"/>
</dbReference>
<gene>
    <name evidence="5" type="ORF">ENU66_04955</name>
</gene>
<dbReference type="InterPro" id="IPR019248">
    <property type="entry name" value="Glucodextran_C"/>
</dbReference>
<dbReference type="PANTHER" id="PTHR36306">
    <property type="entry name" value="ALPHA-AMYLASE-RELATED-RELATED"/>
    <property type="match status" value="1"/>
</dbReference>
<evidence type="ECO:0000256" key="3">
    <source>
        <dbReference type="RuleBase" id="RU361196"/>
    </source>
</evidence>
<evidence type="ECO:0000256" key="1">
    <source>
        <dbReference type="ARBA" id="ARBA00006821"/>
    </source>
</evidence>
<dbReference type="GO" id="GO:0005975">
    <property type="term" value="P:carbohydrate metabolic process"/>
    <property type="evidence" value="ECO:0007669"/>
    <property type="project" value="InterPro"/>
</dbReference>
<dbReference type="InterPro" id="IPR032640">
    <property type="entry name" value="AMPK1_CBM"/>
</dbReference>
<dbReference type="CDD" id="cd09626">
    <property type="entry name" value="DOMON_glucodextranase_like"/>
    <property type="match status" value="1"/>
</dbReference>
<dbReference type="SUPFAM" id="SSF49344">
    <property type="entry name" value="CBD9-like"/>
    <property type="match status" value="1"/>
</dbReference>
<dbReference type="InterPro" id="IPR014756">
    <property type="entry name" value="Ig_E-set"/>
</dbReference>
<dbReference type="InterPro" id="IPR011330">
    <property type="entry name" value="Glyco_hydro/deAcase_b/a-brl"/>
</dbReference>
<dbReference type="Pfam" id="PF03065">
    <property type="entry name" value="Glyco_hydro_57"/>
    <property type="match status" value="1"/>
</dbReference>